<reference evidence="4 5" key="1">
    <citation type="submission" date="2023-12" db="EMBL/GenBank/DDBJ databases">
        <title>the genome sequence of Hyalangium sp. s54d21.</title>
        <authorList>
            <person name="Zhang X."/>
        </authorList>
    </citation>
    <scope>NUCLEOTIDE SEQUENCE [LARGE SCALE GENOMIC DNA]</scope>
    <source>
        <strain evidence="5">s54d21</strain>
    </source>
</reference>
<comment type="caution">
    <text evidence="4">The sequence shown here is derived from an EMBL/GenBank/DDBJ whole genome shotgun (WGS) entry which is preliminary data.</text>
</comment>
<proteinExistence type="inferred from homology"/>
<accession>A0ABU5HH30</accession>
<evidence type="ECO:0000313" key="4">
    <source>
        <dbReference type="EMBL" id="MDY7232757.1"/>
    </source>
</evidence>
<evidence type="ECO:0000256" key="2">
    <source>
        <dbReference type="ARBA" id="ARBA00022857"/>
    </source>
</evidence>
<dbReference type="Proteomes" id="UP001291309">
    <property type="component" value="Unassembled WGS sequence"/>
</dbReference>
<dbReference type="SUPFAM" id="SSF51735">
    <property type="entry name" value="NAD(P)-binding Rossmann-fold domains"/>
    <property type="match status" value="1"/>
</dbReference>
<name>A0ABU5HH30_9BACT</name>
<dbReference type="InterPro" id="IPR008030">
    <property type="entry name" value="NmrA-like"/>
</dbReference>
<organism evidence="4 5">
    <name type="scientific">Hyalangium rubrum</name>
    <dbReference type="NCBI Taxonomy" id="3103134"/>
    <lineage>
        <taxon>Bacteria</taxon>
        <taxon>Pseudomonadati</taxon>
        <taxon>Myxococcota</taxon>
        <taxon>Myxococcia</taxon>
        <taxon>Myxococcales</taxon>
        <taxon>Cystobacterineae</taxon>
        <taxon>Archangiaceae</taxon>
        <taxon>Hyalangium</taxon>
    </lineage>
</organism>
<evidence type="ECO:0000256" key="1">
    <source>
        <dbReference type="ARBA" id="ARBA00006328"/>
    </source>
</evidence>
<dbReference type="Gene3D" id="3.90.25.10">
    <property type="entry name" value="UDP-galactose 4-epimerase, domain 1"/>
    <property type="match status" value="1"/>
</dbReference>
<dbReference type="PANTHER" id="PTHR42748">
    <property type="entry name" value="NITROGEN METABOLITE REPRESSION PROTEIN NMRA FAMILY MEMBER"/>
    <property type="match status" value="1"/>
</dbReference>
<dbReference type="InterPro" id="IPR051164">
    <property type="entry name" value="NmrA-like_oxidored"/>
</dbReference>
<keyword evidence="2" id="KW-0521">NADP</keyword>
<dbReference type="CDD" id="cd05251">
    <property type="entry name" value="NmrA_like_SDR_a"/>
    <property type="match status" value="1"/>
</dbReference>
<dbReference type="RefSeq" id="WP_321551472.1">
    <property type="nucleotide sequence ID" value="NZ_JAXIVS010000023.1"/>
</dbReference>
<protein>
    <submittedName>
        <fullName evidence="4">NmrA/HSCARG family protein</fullName>
    </submittedName>
</protein>
<dbReference type="InterPro" id="IPR036291">
    <property type="entry name" value="NAD(P)-bd_dom_sf"/>
</dbReference>
<dbReference type="Pfam" id="PF05368">
    <property type="entry name" value="NmrA"/>
    <property type="match status" value="1"/>
</dbReference>
<feature type="domain" description="NmrA-like" evidence="3">
    <location>
        <begin position="6"/>
        <end position="279"/>
    </location>
</feature>
<dbReference type="EMBL" id="JAXIVS010000023">
    <property type="protein sequence ID" value="MDY7232757.1"/>
    <property type="molecule type" value="Genomic_DNA"/>
</dbReference>
<evidence type="ECO:0000259" key="3">
    <source>
        <dbReference type="Pfam" id="PF05368"/>
    </source>
</evidence>
<keyword evidence="5" id="KW-1185">Reference proteome</keyword>
<dbReference type="PANTHER" id="PTHR42748:SF7">
    <property type="entry name" value="NMRA LIKE REDOX SENSOR 1-RELATED"/>
    <property type="match status" value="1"/>
</dbReference>
<sequence>MSQSLTVLVTGATGQQGGSVARALLKKGHKVRALTRKPDSKGALALQKLGAELAVGDFDDRDSLARAMSGVDAVYIMGTPFEAGESTETRQGITAVDAAKAAGVKHIVYSSVGGADRNTGIPHFDSKFAVEQHLAKAGVPYTIVAPAFFQDNLLSPMFVGGMKAQGVVAMALSAKRPLQQISVEEIGAFGALVLEQREKFQGRRVDIASNELTGEQLAATFSRVSGKPLRYMEVPIEQVRARSEDLARMFEWFEKVGYSADIAALRRDHPEVGWRSFEDWAQAQDWKALLGA</sequence>
<gene>
    <name evidence="4" type="ORF">SYV04_40600</name>
</gene>
<comment type="similarity">
    <text evidence="1">Belongs to the NmrA-type oxidoreductase family.</text>
</comment>
<evidence type="ECO:0000313" key="5">
    <source>
        <dbReference type="Proteomes" id="UP001291309"/>
    </source>
</evidence>
<dbReference type="Gene3D" id="3.40.50.720">
    <property type="entry name" value="NAD(P)-binding Rossmann-like Domain"/>
    <property type="match status" value="1"/>
</dbReference>